<dbReference type="PROSITE" id="PS00028">
    <property type="entry name" value="ZINC_FINGER_C2H2_1"/>
    <property type="match status" value="1"/>
</dbReference>
<name>A0AAD5TJH0_9FUNG</name>
<feature type="region of interest" description="Disordered" evidence="2">
    <location>
        <begin position="902"/>
        <end position="947"/>
    </location>
</feature>
<dbReference type="PROSITE" id="PS50157">
    <property type="entry name" value="ZINC_FINGER_C2H2_2"/>
    <property type="match status" value="1"/>
</dbReference>
<dbReference type="EMBL" id="JADGJQ010000069">
    <property type="protein sequence ID" value="KAJ3173842.1"/>
    <property type="molecule type" value="Genomic_DNA"/>
</dbReference>
<dbReference type="Gene3D" id="3.30.160.60">
    <property type="entry name" value="Classic Zinc Finger"/>
    <property type="match status" value="1"/>
</dbReference>
<proteinExistence type="predicted"/>
<feature type="domain" description="C2H2-type" evidence="3">
    <location>
        <begin position="573"/>
        <end position="602"/>
    </location>
</feature>
<dbReference type="Proteomes" id="UP001212152">
    <property type="component" value="Unassembled WGS sequence"/>
</dbReference>
<keyword evidence="1" id="KW-0862">Zinc</keyword>
<feature type="region of interest" description="Disordered" evidence="2">
    <location>
        <begin position="369"/>
        <end position="481"/>
    </location>
</feature>
<feature type="compositionally biased region" description="Basic and acidic residues" evidence="2">
    <location>
        <begin position="430"/>
        <end position="451"/>
    </location>
</feature>
<feature type="compositionally biased region" description="Basic residues" evidence="2">
    <location>
        <begin position="469"/>
        <end position="481"/>
    </location>
</feature>
<dbReference type="GO" id="GO:0180022">
    <property type="term" value="C:RQC-trigger complex"/>
    <property type="evidence" value="ECO:0007669"/>
    <property type="project" value="InterPro"/>
</dbReference>
<organism evidence="4 5">
    <name type="scientific">Geranomyces variabilis</name>
    <dbReference type="NCBI Taxonomy" id="109894"/>
    <lineage>
        <taxon>Eukaryota</taxon>
        <taxon>Fungi</taxon>
        <taxon>Fungi incertae sedis</taxon>
        <taxon>Chytridiomycota</taxon>
        <taxon>Chytridiomycota incertae sedis</taxon>
        <taxon>Chytridiomycetes</taxon>
        <taxon>Spizellomycetales</taxon>
        <taxon>Powellomycetaceae</taxon>
        <taxon>Geranomyces</taxon>
    </lineage>
</organism>
<dbReference type="GO" id="GO:0008270">
    <property type="term" value="F:zinc ion binding"/>
    <property type="evidence" value="ECO:0007669"/>
    <property type="project" value="UniProtKB-KW"/>
</dbReference>
<dbReference type="GO" id="GO:0072344">
    <property type="term" value="P:rescue of stalled ribosome"/>
    <property type="evidence" value="ECO:0007669"/>
    <property type="project" value="InterPro"/>
</dbReference>
<dbReference type="InterPro" id="IPR009349">
    <property type="entry name" value="TRIP4/RQT4_C2HC5_Znf"/>
</dbReference>
<evidence type="ECO:0000259" key="3">
    <source>
        <dbReference type="PROSITE" id="PS50157"/>
    </source>
</evidence>
<keyword evidence="1" id="KW-0479">Metal-binding</keyword>
<feature type="compositionally biased region" description="Acidic residues" evidence="2">
    <location>
        <begin position="919"/>
        <end position="928"/>
    </location>
</feature>
<accession>A0AAD5TJH0</accession>
<comment type="caution">
    <text evidence="4">The sequence shown here is derived from an EMBL/GenBank/DDBJ whole genome shotgun (WGS) entry which is preliminary data.</text>
</comment>
<feature type="compositionally biased region" description="Polar residues" evidence="2">
    <location>
        <begin position="417"/>
        <end position="429"/>
    </location>
</feature>
<evidence type="ECO:0000256" key="2">
    <source>
        <dbReference type="SAM" id="MobiDB-lite"/>
    </source>
</evidence>
<dbReference type="InterPro" id="IPR036236">
    <property type="entry name" value="Znf_C2H2_sf"/>
</dbReference>
<dbReference type="SUPFAM" id="SSF57667">
    <property type="entry name" value="beta-beta-alpha zinc fingers"/>
    <property type="match status" value="1"/>
</dbReference>
<evidence type="ECO:0000313" key="5">
    <source>
        <dbReference type="Proteomes" id="UP001212152"/>
    </source>
</evidence>
<keyword evidence="5" id="KW-1185">Reference proteome</keyword>
<gene>
    <name evidence="4" type="ORF">HDU87_007345</name>
</gene>
<dbReference type="PANTHER" id="PTHR12963:SF4">
    <property type="entry name" value="ACTIVATING SIGNAL COINTEGRATOR 1"/>
    <property type="match status" value="1"/>
</dbReference>
<protein>
    <recommendedName>
        <fullName evidence="3">C2H2-type domain-containing protein</fullName>
    </recommendedName>
</protein>
<sequence>MAPNRQLDAWAAAQLGQQTGFGGGELDQIVNHLVSLTSADQVAEFLTGMVGTEPSALTFIAEFNERRFPKMKTVGAWTAAPKIPQPPANAQPNGYRKPPAESYMLGAHPAGKEGVFLSDKLRTSQSAARSPTASPAPSIKPKAKKMNVGQAAAALDDIDGMVKVGSAPPGFGGRVVCECLAAIHGLVTNCLNCGKIVCRLEGEGPCSSCGTRVHSKTQQITLVQTKKREHQSRKAKTKAGDGYVGAGYGRAAGAQIPSGFNKAAAVEVDPALFPNLMLEQDREALAKADAQRARLLDYQKNSTARTRVHDTASDFSYQEDAQNKWLSAEERALALRKAKEEQQWAEDQKRRRVITLDLKNKRVTTAVQQNPFAKSAAASEAVPSEAHIPTETPPLDPRSTGQFRHPTIRITPVYTAPSKSANLPTTLSRETSEPERVPIQRRRAMERESRKPQRNPSQEPPPLSVTAKPTKKKTSRPQIRRLQHDLEGFQEDEIYAQMELAESGLGTETTCGLPVSPPTPSALSQSDIFTTSGFSIPVTQPPAAEFLNPFAAGTSSSLASSPTTASPRSGSHFFCHTCKKSFATQATYVAHQKTARHVAALKELQRKVLETGGGGERKGRKASAAVPPAAVEAARKVGFADSLMLTDPAKAATVYWSVASELWTHNRIRETAECLSKLIAALTRLQMLSPIPSDAGQSSSPRPPPAVLLKPSQIVETMFLARIALARLLATYDCDASLALYVDALAGKYGVPFGEMGNAMETSSLATFFAQTQEYLNTHVKLTFKKKLLPSKRAPEVADTSHPPTAAHGAVTPSAAVETDLRTSVALRKFLMVLLEAMSFAANVEAPREAALLGGMAAVVAAEERRWAEYVDVCARLSDIFQSLDRPWASCDCLELAAGAARSVTPDEPVPRGPNHDAGDDDDNDGDDLPQGRQGFAPGSSSSASPDSRATSELVLLCDALMIAIYIDDRVRIRRLEARITELCEREQQVQSPEMQFLLDLARSARVLDHQWKDEVSAYAFDGLDLGRFLPTAPRSRDKVLSVWRAWSRSELGRAG</sequence>
<dbReference type="GO" id="GO:0045893">
    <property type="term" value="P:positive regulation of DNA-templated transcription"/>
    <property type="evidence" value="ECO:0007669"/>
    <property type="project" value="TreeGrafter"/>
</dbReference>
<feature type="compositionally biased region" description="Low complexity" evidence="2">
    <location>
        <begin position="123"/>
        <end position="140"/>
    </location>
</feature>
<dbReference type="AlphaFoldDB" id="A0AAD5TJH0"/>
<evidence type="ECO:0000256" key="1">
    <source>
        <dbReference type="PROSITE-ProRule" id="PRU00042"/>
    </source>
</evidence>
<dbReference type="GO" id="GO:0005634">
    <property type="term" value="C:nucleus"/>
    <property type="evidence" value="ECO:0007669"/>
    <property type="project" value="InterPro"/>
</dbReference>
<feature type="region of interest" description="Disordered" evidence="2">
    <location>
        <begin position="121"/>
        <end position="144"/>
    </location>
</feature>
<evidence type="ECO:0000313" key="4">
    <source>
        <dbReference type="EMBL" id="KAJ3173842.1"/>
    </source>
</evidence>
<feature type="compositionally biased region" description="Low complexity" evidence="2">
    <location>
        <begin position="373"/>
        <end position="386"/>
    </location>
</feature>
<dbReference type="Pfam" id="PF06221">
    <property type="entry name" value="zf-C2HC5"/>
    <property type="match status" value="1"/>
</dbReference>
<dbReference type="PANTHER" id="PTHR12963">
    <property type="entry name" value="THYROID RECEPTOR INTERACTING PROTEIN RELATED"/>
    <property type="match status" value="1"/>
</dbReference>
<keyword evidence="1" id="KW-0863">Zinc-finger</keyword>
<reference evidence="4" key="1">
    <citation type="submission" date="2020-05" db="EMBL/GenBank/DDBJ databases">
        <title>Phylogenomic resolution of chytrid fungi.</title>
        <authorList>
            <person name="Stajich J.E."/>
            <person name="Amses K."/>
            <person name="Simmons R."/>
            <person name="Seto K."/>
            <person name="Myers J."/>
            <person name="Bonds A."/>
            <person name="Quandt C.A."/>
            <person name="Barry K."/>
            <person name="Liu P."/>
            <person name="Grigoriev I."/>
            <person name="Longcore J.E."/>
            <person name="James T.Y."/>
        </authorList>
    </citation>
    <scope>NUCLEOTIDE SEQUENCE</scope>
    <source>
        <strain evidence="4">JEL0379</strain>
    </source>
</reference>
<dbReference type="InterPro" id="IPR013087">
    <property type="entry name" value="Znf_C2H2_type"/>
</dbReference>
<dbReference type="InterPro" id="IPR039128">
    <property type="entry name" value="TRIP4-like"/>
</dbReference>
<feature type="compositionally biased region" description="Low complexity" evidence="2">
    <location>
        <begin position="937"/>
        <end position="947"/>
    </location>
</feature>